<dbReference type="EMBL" id="MT631211">
    <property type="protein sequence ID" value="QNO46641.1"/>
    <property type="molecule type" value="Genomic_DNA"/>
</dbReference>
<feature type="transmembrane region" description="Helical" evidence="1">
    <location>
        <begin position="50"/>
        <end position="76"/>
    </location>
</feature>
<reference evidence="2" key="1">
    <citation type="submission" date="2020-06" db="EMBL/GenBank/DDBJ databases">
        <title>Unique genomic features of the anaerobic methanotrophic archaea.</title>
        <authorList>
            <person name="Chadwick G.L."/>
            <person name="Skennerton C.T."/>
            <person name="Laso-Perez R."/>
            <person name="Leu A.O."/>
            <person name="Speth D.R."/>
            <person name="Yu H."/>
            <person name="Morgan-Lang C."/>
            <person name="Hatzenpichler R."/>
            <person name="Goudeau D."/>
            <person name="Malmstrom R."/>
            <person name="Brazelton W.J."/>
            <person name="Woyke T."/>
            <person name="Hallam S.J."/>
            <person name="Tyson G.W."/>
            <person name="Wegener G."/>
            <person name="Boetius A."/>
            <person name="Orphan V."/>
        </authorList>
    </citation>
    <scope>NUCLEOTIDE SEQUENCE</scope>
</reference>
<proteinExistence type="predicted"/>
<evidence type="ECO:0000313" key="2">
    <source>
        <dbReference type="EMBL" id="QNO46641.1"/>
    </source>
</evidence>
<evidence type="ECO:0000256" key="1">
    <source>
        <dbReference type="SAM" id="Phobius"/>
    </source>
</evidence>
<keyword evidence="1" id="KW-0812">Transmembrane</keyword>
<keyword evidence="1" id="KW-0472">Membrane</keyword>
<feature type="transmembrane region" description="Helical" evidence="1">
    <location>
        <begin position="20"/>
        <end position="38"/>
    </location>
</feature>
<organism evidence="2">
    <name type="scientific">Candidatus Methanogaster sp. ANME-2c ERB4</name>
    <dbReference type="NCBI Taxonomy" id="2759911"/>
    <lineage>
        <taxon>Archaea</taxon>
        <taxon>Methanobacteriati</taxon>
        <taxon>Methanobacteriota</taxon>
        <taxon>Stenosarchaea group</taxon>
        <taxon>Methanomicrobia</taxon>
        <taxon>Methanosarcinales</taxon>
        <taxon>ANME-2 cluster</taxon>
        <taxon>Candidatus Methanogasteraceae</taxon>
        <taxon>Candidatus Methanogaster</taxon>
    </lineage>
</organism>
<sequence length="104" mass="11559">MEQRGESLPEKRKSISIWDIVLGAIIGLLVSFIASILMDYYAELVENNPIILVAIFLVVLFITILSTGINCAFCIGGTKPIQPTNKDSAPCSYYGFRDFKKLKL</sequence>
<gene>
    <name evidence="2" type="ORF">OEAKOMNL_00043</name>
</gene>
<name>A0A7G9YF57_9EURY</name>
<keyword evidence="1" id="KW-1133">Transmembrane helix</keyword>
<dbReference type="AlphaFoldDB" id="A0A7G9YF57"/>
<accession>A0A7G9YF57</accession>
<protein>
    <submittedName>
        <fullName evidence="2">Uncharacterized protein</fullName>
    </submittedName>
</protein>